<keyword evidence="3" id="KW-0067">ATP-binding</keyword>
<comment type="caution">
    <text evidence="8">The sequence shown here is derived from an EMBL/GenBank/DDBJ whole genome shotgun (WGS) entry which is preliminary data.</text>
</comment>
<dbReference type="PROSITE" id="PS51192">
    <property type="entry name" value="HELICASE_ATP_BIND_1"/>
    <property type="match status" value="1"/>
</dbReference>
<feature type="compositionally biased region" description="Low complexity" evidence="5">
    <location>
        <begin position="112"/>
        <end position="122"/>
    </location>
</feature>
<comment type="catalytic activity">
    <reaction evidence="4">
        <text>ATP + H2O = ADP + phosphate + H(+)</text>
        <dbReference type="Rhea" id="RHEA:13065"/>
        <dbReference type="ChEBI" id="CHEBI:15377"/>
        <dbReference type="ChEBI" id="CHEBI:15378"/>
        <dbReference type="ChEBI" id="CHEBI:30616"/>
        <dbReference type="ChEBI" id="CHEBI:43474"/>
        <dbReference type="ChEBI" id="CHEBI:456216"/>
        <dbReference type="EC" id="3.6.4.13"/>
    </reaction>
</comment>
<dbReference type="EC" id="3.6.4.13" evidence="1"/>
<proteinExistence type="predicted"/>
<dbReference type="InterPro" id="IPR011545">
    <property type="entry name" value="DEAD/DEAH_box_helicase_dom"/>
</dbReference>
<feature type="domain" description="Helicase C-terminal" evidence="7">
    <location>
        <begin position="1156"/>
        <end position="1349"/>
    </location>
</feature>
<sequence length="1813" mass="204096">MVRKSKKKSKVGGNVDPRTLYSTTSVASSRKKQEEKDEQDTSSLPASPDPSQLLKSDQQGDTPPANSTADKQSANISEFNTPKGYADSGTTTMIAEITGMTKGLRLKEDTQNSNNSGNRNNSKATGNTGLTKYTEWQVYEKNLDDPEYRAAIAEVHRLAKHRTDGLKRLEKTQIERHNSMSNLVDISLNLEDENRLVQMIQQSESSKSALANLQKDESTITNNMKVTKVSLSLGKSLKSMLTDLDVNFEMMLGYGISEENVRIAIASAKPKTLLNLLEWACLYLSTDALPNEFWCNRLIENFDDKKAHMTKDKSQTDNPSEKEIIPKQEPVMDIIRPVKKKVDKGKERPDISSEVKKRIIEQYGNLRDPLLNSDPDEKKPINKFHENVNPESLLGKFFSSIAKTTNSSKSRKSSIDDPNDLYPDLVIDLRRINLLEKSLLKENKGNRFRTNLNTLKDLAKKINLQIKGLEQDILFDKGMGDSKADKLWKSKEGVYSYNIHKIVEEEKNLFELCEELNSEENDAGGNGADKQGNWSKLDGKESNDEAGKKSNGSKGESGNLDDYEGDLFGAMLDSDNEDEKDKKGQKETEAGGADPANKLPEAEIIDLDVEKSWKGPLPKDLLGELARKVDSGVRTVFIKDKQHSGSGFASTLKMTWSKQSSLNNAKLLGETAAASIDKLTMSWVMPMMVACKDQKSADQLVAMIALYDLFKERNIASRLPHQYKEVWEKWQRRDSGEDKEAEILSDRIDFLKSLVRHPDSTSPPTTPTLKYISDPLDMALGSLSSEEFEKWSRINMSRRSKKWTWQRFMQRTKDNSKEMEAIDSIKKSLPITAARDEIISTLESSQVIIVKGDTGCGKSTQVPQFLVEHLLKSKCYNGTEVICTQPRRISVTSISSRISQEMRDPNSEVGGTDSLVGYQIRMESQKSWANMLLFCTTGILLRRLESDPMLTSVSHIVVDEVQERTIESDFLLTVLRDLLPKRPDLKLVVMSATIDLTLFSDYFSGCPIVSVSGRTFPVASFYLEDVIENTMYSLGSDSKYVDKKALETTAVRGSLTISGRGGNQERVNYTYDHTTSGIKDGIIDDENSPYVDYSVRTRTALARMDKSVVNLDLIHHLIRKIVLPRSDQEFENDMSTLIAEPSDRSMNDWIAKRRVEYEQMKQCIPSEGAILVFLPGMLEIRTLYGMLQGDPDLIAPLDPKNKESDQRTIVIPLHSTLMNTPTKGRQDKDRAPDAGTSAFAIPPHGVRKIVLSTNIAETGITIPDITVVIDSGKSNQVNWDHQLRQTKLQTRWVSKANCKQRKGRAGRVREGLCLCLYTSHQYNKMSAFETPELLRMPLQELCLKLKVYGYPNILDFLMKTPQPPQLDSVIHSIRSLIEVGALRRDESLTILGRYMSMIPVDILISKMLIFGAILKCLDPILTIAAALSLNKSIMVSPFEEPDKSNAKAAHSVYYSQSLESFVNKSEIDRHSVHYRQATQGSDFMAMYLAYLDWKEEASKPDINRRQIISFCKKRWLDISMLEMIEDLKEEYLRLLADIGFVAFSELLTKEQRDKGKKLSPHQVNKVLRPFQSKRSHGFRSGFVRVPPSINEYATNTAVIHAAIVAGLGNVLVPSQEKIGSFVQHQVKYDMDSAQSMTNTDSKKGVNNDVVLDKNLSSNILNSKPTVKKSTVYIHPSSVNFNALSKNKQQSESSGFDISGTIEKQRQELFNKFVIAYDIISRNDRSLASKTAWISPLLALLFAEKIDIHPSARIVTLNECLHTKCYPRTASVCQYMRNVLNQILKFRLYHPNEPVPKELQEWQDLILGIISNAA</sequence>
<dbReference type="Pfam" id="PF00271">
    <property type="entry name" value="Helicase_C"/>
    <property type="match status" value="1"/>
</dbReference>
<dbReference type="GO" id="GO:0003724">
    <property type="term" value="F:RNA helicase activity"/>
    <property type="evidence" value="ECO:0007669"/>
    <property type="project" value="UniProtKB-EC"/>
</dbReference>
<dbReference type="PROSITE" id="PS51194">
    <property type="entry name" value="HELICASE_CTER"/>
    <property type="match status" value="1"/>
</dbReference>
<protein>
    <recommendedName>
        <fullName evidence="1">RNA helicase</fullName>
        <ecNumber evidence="1">3.6.4.13</ecNumber>
    </recommendedName>
</protein>
<dbReference type="CDD" id="cd18791">
    <property type="entry name" value="SF2_C_RHA"/>
    <property type="match status" value="1"/>
</dbReference>
<evidence type="ECO:0000259" key="7">
    <source>
        <dbReference type="PROSITE" id="PS51194"/>
    </source>
</evidence>
<dbReference type="PANTHER" id="PTHR18934">
    <property type="entry name" value="ATP-DEPENDENT RNA HELICASE"/>
    <property type="match status" value="1"/>
</dbReference>
<evidence type="ECO:0000256" key="5">
    <source>
        <dbReference type="SAM" id="MobiDB-lite"/>
    </source>
</evidence>
<dbReference type="InterPro" id="IPR001650">
    <property type="entry name" value="Helicase_C-like"/>
</dbReference>
<organism evidence="8 9">
    <name type="scientific">Mycoemilia scoparia</name>
    <dbReference type="NCBI Taxonomy" id="417184"/>
    <lineage>
        <taxon>Eukaryota</taxon>
        <taxon>Fungi</taxon>
        <taxon>Fungi incertae sedis</taxon>
        <taxon>Zoopagomycota</taxon>
        <taxon>Kickxellomycotina</taxon>
        <taxon>Kickxellomycetes</taxon>
        <taxon>Kickxellales</taxon>
        <taxon>Kickxellaceae</taxon>
        <taxon>Mycoemilia</taxon>
    </lineage>
</organism>
<evidence type="ECO:0000259" key="6">
    <source>
        <dbReference type="PROSITE" id="PS51192"/>
    </source>
</evidence>
<dbReference type="SUPFAM" id="SSF52540">
    <property type="entry name" value="P-loop containing nucleoside triphosphate hydrolases"/>
    <property type="match status" value="1"/>
</dbReference>
<dbReference type="PANTHER" id="PTHR18934:SF145">
    <property type="entry name" value="ATP-DEPENDENT RNA HELICASE DHX57-RELATED"/>
    <property type="match status" value="1"/>
</dbReference>
<keyword evidence="9" id="KW-1185">Reference proteome</keyword>
<dbReference type="Pfam" id="PF00270">
    <property type="entry name" value="DEAD"/>
    <property type="match status" value="1"/>
</dbReference>
<dbReference type="FunFam" id="3.40.50.300:FF:000500">
    <property type="entry name" value="ATP-dependent RNA helicase DHX29"/>
    <property type="match status" value="1"/>
</dbReference>
<keyword evidence="2" id="KW-0547">Nucleotide-binding</keyword>
<feature type="region of interest" description="Disordered" evidence="5">
    <location>
        <begin position="519"/>
        <end position="601"/>
    </location>
</feature>
<dbReference type="Pfam" id="PF21010">
    <property type="entry name" value="HA2_C"/>
    <property type="match status" value="1"/>
</dbReference>
<dbReference type="OrthoDB" id="5600252at2759"/>
<dbReference type="SMART" id="SM00490">
    <property type="entry name" value="HELICc"/>
    <property type="match status" value="1"/>
</dbReference>
<dbReference type="GO" id="GO:0003723">
    <property type="term" value="F:RNA binding"/>
    <property type="evidence" value="ECO:0007669"/>
    <property type="project" value="TreeGrafter"/>
</dbReference>
<dbReference type="SMART" id="SM00487">
    <property type="entry name" value="DEXDc"/>
    <property type="match status" value="1"/>
</dbReference>
<dbReference type="InterPro" id="IPR014001">
    <property type="entry name" value="Helicase_ATP-bd"/>
</dbReference>
<dbReference type="Gene3D" id="3.40.50.300">
    <property type="entry name" value="P-loop containing nucleotide triphosphate hydrolases"/>
    <property type="match status" value="2"/>
</dbReference>
<dbReference type="SMART" id="SM00847">
    <property type="entry name" value="HA2"/>
    <property type="match status" value="1"/>
</dbReference>
<feature type="region of interest" description="Disordered" evidence="5">
    <location>
        <begin position="1218"/>
        <end position="1238"/>
    </location>
</feature>
<feature type="compositionally biased region" description="Basic and acidic residues" evidence="5">
    <location>
        <begin position="537"/>
        <end position="548"/>
    </location>
</feature>
<feature type="region of interest" description="Disordered" evidence="5">
    <location>
        <begin position="108"/>
        <end position="128"/>
    </location>
</feature>
<dbReference type="Proteomes" id="UP001150538">
    <property type="component" value="Unassembled WGS sequence"/>
</dbReference>
<dbReference type="GO" id="GO:0005524">
    <property type="term" value="F:ATP binding"/>
    <property type="evidence" value="ECO:0007669"/>
    <property type="project" value="UniProtKB-KW"/>
</dbReference>
<evidence type="ECO:0000256" key="1">
    <source>
        <dbReference type="ARBA" id="ARBA00012552"/>
    </source>
</evidence>
<evidence type="ECO:0000313" key="9">
    <source>
        <dbReference type="Proteomes" id="UP001150538"/>
    </source>
</evidence>
<evidence type="ECO:0000256" key="2">
    <source>
        <dbReference type="ARBA" id="ARBA00022741"/>
    </source>
</evidence>
<dbReference type="InterPro" id="IPR007502">
    <property type="entry name" value="Helicase-assoc_dom"/>
</dbReference>
<dbReference type="Gene3D" id="1.20.120.1080">
    <property type="match status" value="1"/>
</dbReference>
<evidence type="ECO:0000256" key="3">
    <source>
        <dbReference type="ARBA" id="ARBA00022840"/>
    </source>
</evidence>
<feature type="compositionally biased region" description="Low complexity" evidence="5">
    <location>
        <begin position="549"/>
        <end position="558"/>
    </location>
</feature>
<evidence type="ECO:0000313" key="8">
    <source>
        <dbReference type="EMBL" id="KAJ1918051.1"/>
    </source>
</evidence>
<dbReference type="InterPro" id="IPR027417">
    <property type="entry name" value="P-loop_NTPase"/>
</dbReference>
<dbReference type="CDD" id="cd17917">
    <property type="entry name" value="DEXHc_RHA-like"/>
    <property type="match status" value="1"/>
</dbReference>
<feature type="compositionally biased region" description="Polar residues" evidence="5">
    <location>
        <begin position="41"/>
        <end position="80"/>
    </location>
</feature>
<accession>A0A9W8DQ22</accession>
<feature type="compositionally biased region" description="Basic and acidic residues" evidence="5">
    <location>
        <begin position="579"/>
        <end position="589"/>
    </location>
</feature>
<feature type="region of interest" description="Disordered" evidence="5">
    <location>
        <begin position="1"/>
        <end position="90"/>
    </location>
</feature>
<feature type="domain" description="Helicase ATP-binding" evidence="6">
    <location>
        <begin position="839"/>
        <end position="1012"/>
    </location>
</feature>
<feature type="compositionally biased region" description="Basic residues" evidence="5">
    <location>
        <begin position="1"/>
        <end position="10"/>
    </location>
</feature>
<gene>
    <name evidence="8" type="ORF">H4219_002831</name>
</gene>
<name>A0A9W8DQ22_9FUNG</name>
<dbReference type="EMBL" id="JANBPU010000054">
    <property type="protein sequence ID" value="KAJ1918051.1"/>
    <property type="molecule type" value="Genomic_DNA"/>
</dbReference>
<evidence type="ECO:0000256" key="4">
    <source>
        <dbReference type="ARBA" id="ARBA00047984"/>
    </source>
</evidence>
<reference evidence="8" key="1">
    <citation type="submission" date="2022-07" db="EMBL/GenBank/DDBJ databases">
        <title>Phylogenomic reconstructions and comparative analyses of Kickxellomycotina fungi.</title>
        <authorList>
            <person name="Reynolds N.K."/>
            <person name="Stajich J.E."/>
            <person name="Barry K."/>
            <person name="Grigoriev I.V."/>
            <person name="Crous P."/>
            <person name="Smith M.E."/>
        </authorList>
    </citation>
    <scope>NUCLEOTIDE SEQUENCE</scope>
    <source>
        <strain evidence="8">NBRC 100468</strain>
    </source>
</reference>